<dbReference type="PANTHER" id="PTHR46112">
    <property type="entry name" value="AMINOPEPTIDASE"/>
    <property type="match status" value="1"/>
</dbReference>
<dbReference type="InterPro" id="IPR036005">
    <property type="entry name" value="Creatinase/aminopeptidase-like"/>
</dbReference>
<dbReference type="AlphaFoldDB" id="A0A2Z4ADJ3"/>
<dbReference type="Gene3D" id="3.90.230.10">
    <property type="entry name" value="Creatinase/methionine aminopeptidase superfamily"/>
    <property type="match status" value="1"/>
</dbReference>
<evidence type="ECO:0000259" key="1">
    <source>
        <dbReference type="Pfam" id="PF00557"/>
    </source>
</evidence>
<dbReference type="InterPro" id="IPR050659">
    <property type="entry name" value="Peptidase_M24B"/>
</dbReference>
<dbReference type="KEGG" id="mtar:DF168_01545"/>
<dbReference type="EC" id="3.4.-.-" evidence="3"/>
<dbReference type="Pfam" id="PF00557">
    <property type="entry name" value="Peptidase_M24"/>
    <property type="match status" value="1"/>
</dbReference>
<accession>A0A2Z4ADJ3</accession>
<dbReference type="InterPro" id="IPR029149">
    <property type="entry name" value="Creatin/AminoP/Spt16_N"/>
</dbReference>
<proteinExistence type="predicted"/>
<evidence type="ECO:0000313" key="3">
    <source>
        <dbReference type="EMBL" id="AWT60339.1"/>
    </source>
</evidence>
<dbReference type="PANTHER" id="PTHR46112:SF2">
    <property type="entry name" value="XAA-PRO AMINOPEPTIDASE P-RELATED"/>
    <property type="match status" value="1"/>
</dbReference>
<dbReference type="GO" id="GO:0016787">
    <property type="term" value="F:hydrolase activity"/>
    <property type="evidence" value="ECO:0007669"/>
    <property type="project" value="UniProtKB-KW"/>
</dbReference>
<feature type="domain" description="Peptidase M24" evidence="1">
    <location>
        <begin position="174"/>
        <end position="389"/>
    </location>
</feature>
<dbReference type="InterPro" id="IPR000994">
    <property type="entry name" value="Pept_M24"/>
</dbReference>
<name>A0A2Z4ADJ3_9BACT</name>
<dbReference type="Proteomes" id="UP000247465">
    <property type="component" value="Chromosome"/>
</dbReference>
<protein>
    <submittedName>
        <fullName evidence="3">Putative peptidase</fullName>
        <ecNumber evidence="3">3.4.-.-</ecNumber>
    </submittedName>
</protein>
<feature type="domain" description="Creatinase N-terminal" evidence="2">
    <location>
        <begin position="17"/>
        <end position="166"/>
    </location>
</feature>
<dbReference type="SUPFAM" id="SSF55920">
    <property type="entry name" value="Creatinase/aminopeptidase"/>
    <property type="match status" value="1"/>
</dbReference>
<gene>
    <name evidence="3" type="ORF">DF168_01545</name>
</gene>
<keyword evidence="3" id="KW-0378">Hydrolase</keyword>
<dbReference type="EMBL" id="CP029803">
    <property type="protein sequence ID" value="AWT60339.1"/>
    <property type="molecule type" value="Genomic_DNA"/>
</dbReference>
<organism evidence="3 4">
    <name type="scientific">Candidatus Moanibacter tarae</name>
    <dbReference type="NCBI Taxonomy" id="2200854"/>
    <lineage>
        <taxon>Bacteria</taxon>
        <taxon>Pseudomonadati</taxon>
        <taxon>Verrucomicrobiota</taxon>
        <taxon>Opitutia</taxon>
        <taxon>Puniceicoccales</taxon>
        <taxon>Puniceicoccales incertae sedis</taxon>
        <taxon>Candidatus Moanibacter</taxon>
    </lineage>
</organism>
<dbReference type="Gene3D" id="3.40.350.10">
    <property type="entry name" value="Creatinase/prolidase N-terminal domain"/>
    <property type="match status" value="1"/>
</dbReference>
<sequence length="408" mass="45835">MKKLAFPDFPRTEYGQRYERIQRILRDKGMDALLLTNRSNLRYFAGLRDGAWDAYHFYFLILLPVEGSPVLMVGHGFEHLVKQCWIEDVRFWPWSKQFYMDRKSNAVSLVLDVLKERNLDRSTVGMELSGDMQLNMGQDHFNELREGLHQARIVDGSEAVWSARSIKSEAEIGRLREAARISAVGLKSGFEGLKPGMTEKQVVNLATSVMCAEGASELRFNALYAGPRAMWADGMPTDYCIREGDLVQFDGGCVYEGYWCDFKRMAVIGNPRADQQRHFELAKSGFEAAIDMVKPGVPFSAPLRAAFDVNDASGYSDFSKWCLDFGWSAIGHSVGLDIHESPGLSAGNEELIQENMVLAVEPFVTLNGVYPFWEAEEKFGLEAIVLVTATGAEILTSEELLTHDLWIA</sequence>
<evidence type="ECO:0000259" key="2">
    <source>
        <dbReference type="Pfam" id="PF01321"/>
    </source>
</evidence>
<dbReference type="SUPFAM" id="SSF53092">
    <property type="entry name" value="Creatinase/prolidase N-terminal domain"/>
    <property type="match status" value="1"/>
</dbReference>
<evidence type="ECO:0000313" key="4">
    <source>
        <dbReference type="Proteomes" id="UP000247465"/>
    </source>
</evidence>
<dbReference type="Pfam" id="PF01321">
    <property type="entry name" value="Creatinase_N"/>
    <property type="match status" value="1"/>
</dbReference>
<reference evidence="3 4" key="1">
    <citation type="submission" date="2018-06" db="EMBL/GenBank/DDBJ databases">
        <title>Draft Genome Sequence of a Novel Marine Bacterium Related to the Verrucomicrobia.</title>
        <authorList>
            <person name="Vosseberg J."/>
            <person name="Martijn J."/>
            <person name="Ettema T.J.G."/>
        </authorList>
    </citation>
    <scope>NUCLEOTIDE SEQUENCE [LARGE SCALE GENOMIC DNA]</scope>
    <source>
        <strain evidence="3">TARA_B100001123</strain>
    </source>
</reference>
<dbReference type="InterPro" id="IPR000587">
    <property type="entry name" value="Creatinase_N"/>
</dbReference>